<comment type="caution">
    <text evidence="1">The sequence shown here is derived from an EMBL/GenBank/DDBJ whole genome shotgun (WGS) entry which is preliminary data.</text>
</comment>
<evidence type="ECO:0000313" key="1">
    <source>
        <dbReference type="EMBL" id="KAJ9093494.1"/>
    </source>
</evidence>
<protein>
    <submittedName>
        <fullName evidence="1">Uncharacterized protein</fullName>
    </submittedName>
</protein>
<gene>
    <name evidence="1" type="ORF">QFC20_007118</name>
</gene>
<organism evidence="1 2">
    <name type="scientific">Naganishia adeliensis</name>
    <dbReference type="NCBI Taxonomy" id="92952"/>
    <lineage>
        <taxon>Eukaryota</taxon>
        <taxon>Fungi</taxon>
        <taxon>Dikarya</taxon>
        <taxon>Basidiomycota</taxon>
        <taxon>Agaricomycotina</taxon>
        <taxon>Tremellomycetes</taxon>
        <taxon>Filobasidiales</taxon>
        <taxon>Filobasidiaceae</taxon>
        <taxon>Naganishia</taxon>
    </lineage>
</organism>
<name>A0ACC2V3B4_9TREE</name>
<proteinExistence type="predicted"/>
<sequence length="162" mass="18363">MTNPVHQPLWERQATEFVRKTLVDSETDLERFRQGDVGYITVLLEACRKAGKHPSRYRRAGTTTDKFNQTVCDIIVNPFQDTELPYCIEHSNIRGRYKGLGLFAARSIKYCVIVKATQDEQSNAELLWSSTTGKQHDCVFESEWSEDSAQLERQAGGGSSTL</sequence>
<keyword evidence="2" id="KW-1185">Reference proteome</keyword>
<evidence type="ECO:0000313" key="2">
    <source>
        <dbReference type="Proteomes" id="UP001230649"/>
    </source>
</evidence>
<dbReference type="EMBL" id="JASBWS010000154">
    <property type="protein sequence ID" value="KAJ9093494.1"/>
    <property type="molecule type" value="Genomic_DNA"/>
</dbReference>
<accession>A0ACC2V3B4</accession>
<reference evidence="1" key="1">
    <citation type="submission" date="2023-04" db="EMBL/GenBank/DDBJ databases">
        <title>Draft Genome sequencing of Naganishia species isolated from polar environments using Oxford Nanopore Technology.</title>
        <authorList>
            <person name="Leo P."/>
            <person name="Venkateswaran K."/>
        </authorList>
    </citation>
    <scope>NUCLEOTIDE SEQUENCE</scope>
    <source>
        <strain evidence="1">MNA-CCFEE 5262</strain>
    </source>
</reference>
<dbReference type="Proteomes" id="UP001230649">
    <property type="component" value="Unassembled WGS sequence"/>
</dbReference>